<evidence type="ECO:0000256" key="3">
    <source>
        <dbReference type="ARBA" id="ARBA00022475"/>
    </source>
</evidence>
<proteinExistence type="inferred from homology"/>
<evidence type="ECO:0000256" key="2">
    <source>
        <dbReference type="ARBA" id="ARBA00022448"/>
    </source>
</evidence>
<reference evidence="11 12" key="1">
    <citation type="submission" date="2017-04" db="EMBL/GenBank/DDBJ databases">
        <authorList>
            <person name="Afonso C.L."/>
            <person name="Miller P.J."/>
            <person name="Scott M.A."/>
            <person name="Spackman E."/>
            <person name="Goraichik I."/>
            <person name="Dimitrov K.M."/>
            <person name="Suarez D.L."/>
            <person name="Swayne D.E."/>
        </authorList>
    </citation>
    <scope>NUCLEOTIDE SEQUENCE [LARGE SCALE GENOMIC DNA]</scope>
    <source>
        <strain evidence="11 12">DSM 11270</strain>
    </source>
</reference>
<dbReference type="InterPro" id="IPR007387">
    <property type="entry name" value="TRAP_DctQ"/>
</dbReference>
<comment type="similarity">
    <text evidence="8">Belongs to the TRAP transporter small permease family.</text>
</comment>
<evidence type="ECO:0000256" key="9">
    <source>
        <dbReference type="SAM" id="Phobius"/>
    </source>
</evidence>
<dbReference type="Proteomes" id="UP000192731">
    <property type="component" value="Unassembled WGS sequence"/>
</dbReference>
<feature type="transmembrane region" description="Helical" evidence="9">
    <location>
        <begin position="49"/>
        <end position="70"/>
    </location>
</feature>
<dbReference type="PANTHER" id="PTHR35011">
    <property type="entry name" value="2,3-DIKETO-L-GULONATE TRAP TRANSPORTER SMALL PERMEASE PROTEIN YIAM"/>
    <property type="match status" value="1"/>
</dbReference>
<dbReference type="InterPro" id="IPR055348">
    <property type="entry name" value="DctQ"/>
</dbReference>
<keyword evidence="4" id="KW-0997">Cell inner membrane</keyword>
<name>A0A1W1UVL2_DESTI</name>
<dbReference type="OrthoDB" id="9814265at2"/>
<evidence type="ECO:0000313" key="12">
    <source>
        <dbReference type="Proteomes" id="UP000192731"/>
    </source>
</evidence>
<keyword evidence="5 9" id="KW-0812">Transmembrane</keyword>
<feature type="transmembrane region" description="Helical" evidence="9">
    <location>
        <begin position="21"/>
        <end position="43"/>
    </location>
</feature>
<feature type="transmembrane region" description="Helical" evidence="9">
    <location>
        <begin position="129"/>
        <end position="152"/>
    </location>
</feature>
<dbReference type="AlphaFoldDB" id="A0A1W1UVL2"/>
<keyword evidence="12" id="KW-1185">Reference proteome</keyword>
<keyword evidence="6 9" id="KW-1133">Transmembrane helix</keyword>
<evidence type="ECO:0000256" key="6">
    <source>
        <dbReference type="ARBA" id="ARBA00022989"/>
    </source>
</evidence>
<evidence type="ECO:0000259" key="10">
    <source>
        <dbReference type="Pfam" id="PF04290"/>
    </source>
</evidence>
<dbReference type="GO" id="GO:0005886">
    <property type="term" value="C:plasma membrane"/>
    <property type="evidence" value="ECO:0007669"/>
    <property type="project" value="UniProtKB-SubCell"/>
</dbReference>
<keyword evidence="2" id="KW-0813">Transport</keyword>
<accession>A0A1W1UVL2</accession>
<comment type="subcellular location">
    <subcellularLocation>
        <location evidence="1">Cell inner membrane</location>
        <topology evidence="1">Multi-pass membrane protein</topology>
    </subcellularLocation>
</comment>
<evidence type="ECO:0000313" key="11">
    <source>
        <dbReference type="EMBL" id="SMB85122.1"/>
    </source>
</evidence>
<evidence type="ECO:0000256" key="1">
    <source>
        <dbReference type="ARBA" id="ARBA00004429"/>
    </source>
</evidence>
<dbReference type="EMBL" id="FWWT01000012">
    <property type="protein sequence ID" value="SMB85122.1"/>
    <property type="molecule type" value="Genomic_DNA"/>
</dbReference>
<feature type="transmembrane region" description="Helical" evidence="9">
    <location>
        <begin position="91"/>
        <end position="109"/>
    </location>
</feature>
<gene>
    <name evidence="11" type="ORF">SAMN00017405_1610</name>
</gene>
<sequence length="182" mass="20179">MKFWSKVEQGIDLMAEYLGRIGWVLVIYCMSLGLFDVIMRYAFNKPSLWIGTTIQYAMVLLACVSGAYALNNDAFVKLDVFYASFSPKVKAICDIATYALTFLYLYVLITKGIDAAQASFFTKQVTTNAVPIPLYHLKAVIPFGAFAVLLVATKKLVQDILTVTGVRKEDTPSGSKLFDSQV</sequence>
<evidence type="ECO:0000256" key="5">
    <source>
        <dbReference type="ARBA" id="ARBA00022692"/>
    </source>
</evidence>
<evidence type="ECO:0000256" key="8">
    <source>
        <dbReference type="ARBA" id="ARBA00038436"/>
    </source>
</evidence>
<feature type="domain" description="Tripartite ATP-independent periplasmic transporters DctQ component" evidence="10">
    <location>
        <begin position="32"/>
        <end position="160"/>
    </location>
</feature>
<dbReference type="Pfam" id="PF04290">
    <property type="entry name" value="DctQ"/>
    <property type="match status" value="1"/>
</dbReference>
<protein>
    <submittedName>
        <fullName evidence="11">TRAP-type mannitol/chloroaromatic compound transport system, small permease component</fullName>
    </submittedName>
</protein>
<dbReference type="RefSeq" id="WP_084052434.1">
    <property type="nucleotide sequence ID" value="NZ_FWWT01000012.1"/>
</dbReference>
<evidence type="ECO:0000256" key="7">
    <source>
        <dbReference type="ARBA" id="ARBA00023136"/>
    </source>
</evidence>
<organism evidence="11 12">
    <name type="scientific">Desulfonispora thiosulfatigenes DSM 11270</name>
    <dbReference type="NCBI Taxonomy" id="656914"/>
    <lineage>
        <taxon>Bacteria</taxon>
        <taxon>Bacillati</taxon>
        <taxon>Bacillota</taxon>
        <taxon>Clostridia</taxon>
        <taxon>Eubacteriales</taxon>
        <taxon>Peptococcaceae</taxon>
        <taxon>Desulfonispora</taxon>
    </lineage>
</organism>
<dbReference type="PANTHER" id="PTHR35011:SF4">
    <property type="entry name" value="SLL1102 PROTEIN"/>
    <property type="match status" value="1"/>
</dbReference>
<keyword evidence="3" id="KW-1003">Cell membrane</keyword>
<dbReference type="STRING" id="656914.SAMN00017405_1610"/>
<keyword evidence="7 9" id="KW-0472">Membrane</keyword>
<evidence type="ECO:0000256" key="4">
    <source>
        <dbReference type="ARBA" id="ARBA00022519"/>
    </source>
</evidence>